<reference evidence="1 4" key="2">
    <citation type="submission" date="2016-01" db="EMBL/GenBank/DDBJ databases">
        <authorList>
            <person name="Oliw E.H."/>
        </authorList>
    </citation>
    <scope>NUCLEOTIDE SEQUENCE [LARGE SCALE GENOMIC DNA]</scope>
    <source>
        <strain evidence="1 4">MDcuke</strain>
    </source>
</reference>
<protein>
    <submittedName>
        <fullName evidence="2">Uncharacterized protein</fullName>
    </submittedName>
</protein>
<gene>
    <name evidence="1" type="ORF">AV903_07390</name>
    <name evidence="2" type="ORF">SY86_02965</name>
</gene>
<dbReference type="EMBL" id="JXNU01000003">
    <property type="protein sequence ID" value="KKF34638.1"/>
    <property type="molecule type" value="Genomic_DNA"/>
</dbReference>
<name>A0A0M2KBM1_9GAMM</name>
<proteinExistence type="predicted"/>
<sequence length="85" mass="9635">MQDNVLNLLSSSKRLLIVNIIDLFLVPSDCLLRWTCDQHLITWQVKLTIAKNSFFLIRDAAVLPVIFTAFEGCNLASELPYNPLS</sequence>
<dbReference type="EMBL" id="CP013970">
    <property type="protein sequence ID" value="AXF75919.1"/>
    <property type="molecule type" value="Genomic_DNA"/>
</dbReference>
<evidence type="ECO:0000313" key="1">
    <source>
        <dbReference type="EMBL" id="AXF75919.1"/>
    </source>
</evidence>
<evidence type="ECO:0000313" key="4">
    <source>
        <dbReference type="Proteomes" id="UP000264980"/>
    </source>
</evidence>
<evidence type="ECO:0000313" key="2">
    <source>
        <dbReference type="EMBL" id="KKF34638.1"/>
    </source>
</evidence>
<organism evidence="2 3">
    <name type="scientific">Erwinia tracheiphila</name>
    <dbReference type="NCBI Taxonomy" id="65700"/>
    <lineage>
        <taxon>Bacteria</taxon>
        <taxon>Pseudomonadati</taxon>
        <taxon>Pseudomonadota</taxon>
        <taxon>Gammaproteobacteria</taxon>
        <taxon>Enterobacterales</taxon>
        <taxon>Erwiniaceae</taxon>
        <taxon>Erwinia</taxon>
    </lineage>
</organism>
<keyword evidence="3" id="KW-1185">Reference proteome</keyword>
<dbReference type="PATRIC" id="fig|65700.7.peg.750"/>
<dbReference type="Proteomes" id="UP000264980">
    <property type="component" value="Chromosome"/>
</dbReference>
<dbReference type="Proteomes" id="UP000033924">
    <property type="component" value="Unassembled WGS sequence"/>
</dbReference>
<reference evidence="2 3" key="1">
    <citation type="submission" date="2015-01" db="EMBL/GenBank/DDBJ databases">
        <title>Erwinia tracheiphila.</title>
        <authorList>
            <person name="Shapiro L.R."/>
        </authorList>
    </citation>
    <scope>NUCLEOTIDE SEQUENCE [LARGE SCALE GENOMIC DNA]</scope>
    <source>
        <strain evidence="2 3">BuffGH</strain>
    </source>
</reference>
<dbReference type="AlphaFoldDB" id="A0A0M2KBM1"/>
<accession>A0A0M2KBM1</accession>
<evidence type="ECO:0000313" key="3">
    <source>
        <dbReference type="Proteomes" id="UP000033924"/>
    </source>
</evidence>